<evidence type="ECO:0000313" key="7">
    <source>
        <dbReference type="Proteomes" id="UP000675781"/>
    </source>
</evidence>
<dbReference type="PIRSF" id="PIRSF036625">
    <property type="entry name" value="GAF_ANTAR"/>
    <property type="match status" value="1"/>
</dbReference>
<dbReference type="Pfam" id="PF13185">
    <property type="entry name" value="GAF_2"/>
    <property type="match status" value="1"/>
</dbReference>
<evidence type="ECO:0000256" key="1">
    <source>
        <dbReference type="ARBA" id="ARBA00022679"/>
    </source>
</evidence>
<keyword evidence="4" id="KW-0804">Transcription</keyword>
<sequence>MTEQDMAGRAGLVARLASMAEAVAGCATMQAAGEQIVHAAADVVDGRAMAGLATVTHADGIRIRAYTDAEVLLLDQAQSHYREGPGLAAASARGREIITVEDMARERRWPRFASAASRLGIQSMVVCSLPLQGGGKVALNLHAKQAEAFDAAAVERAALFALYSSLTFANARLAENAAAALASRQAVGEATGILMERHRILAAEAFERLSRVSQDLNVKLWRVAAYVARTGTDPAGIALRDLPRE</sequence>
<keyword evidence="2" id="KW-0418">Kinase</keyword>
<dbReference type="GO" id="GO:0016301">
    <property type="term" value="F:kinase activity"/>
    <property type="evidence" value="ECO:0007669"/>
    <property type="project" value="UniProtKB-KW"/>
</dbReference>
<dbReference type="PROSITE" id="PS50921">
    <property type="entry name" value="ANTAR"/>
    <property type="match status" value="1"/>
</dbReference>
<evidence type="ECO:0000313" key="6">
    <source>
        <dbReference type="EMBL" id="MBR7832874.1"/>
    </source>
</evidence>
<dbReference type="InterPro" id="IPR029016">
    <property type="entry name" value="GAF-like_dom_sf"/>
</dbReference>
<evidence type="ECO:0000259" key="5">
    <source>
        <dbReference type="PROSITE" id="PS50921"/>
    </source>
</evidence>
<accession>A0A941IMH8</accession>
<dbReference type="EMBL" id="JAGSOG010000018">
    <property type="protein sequence ID" value="MBR7832874.1"/>
    <property type="molecule type" value="Genomic_DNA"/>
</dbReference>
<proteinExistence type="predicted"/>
<evidence type="ECO:0000256" key="3">
    <source>
        <dbReference type="ARBA" id="ARBA00023015"/>
    </source>
</evidence>
<protein>
    <submittedName>
        <fullName evidence="6">GAF and ANTAR domain-containing protein</fullName>
    </submittedName>
</protein>
<organism evidence="6 7">
    <name type="scientific">Actinospica durhamensis</name>
    <dbReference type="NCBI Taxonomy" id="1508375"/>
    <lineage>
        <taxon>Bacteria</taxon>
        <taxon>Bacillati</taxon>
        <taxon>Actinomycetota</taxon>
        <taxon>Actinomycetes</taxon>
        <taxon>Catenulisporales</taxon>
        <taxon>Actinospicaceae</taxon>
        <taxon>Actinospica</taxon>
    </lineage>
</organism>
<dbReference type="GO" id="GO:0003723">
    <property type="term" value="F:RNA binding"/>
    <property type="evidence" value="ECO:0007669"/>
    <property type="project" value="InterPro"/>
</dbReference>
<dbReference type="InterPro" id="IPR005561">
    <property type="entry name" value="ANTAR"/>
</dbReference>
<dbReference type="Proteomes" id="UP000675781">
    <property type="component" value="Unassembled WGS sequence"/>
</dbReference>
<reference evidence="6" key="1">
    <citation type="submission" date="2021-04" db="EMBL/GenBank/DDBJ databases">
        <title>Genome based classification of Actinospica acidithermotolerans sp. nov., an actinobacterium isolated from an Indonesian hot spring.</title>
        <authorList>
            <person name="Kusuma A.B."/>
            <person name="Putra K.E."/>
            <person name="Nafisah S."/>
            <person name="Loh J."/>
            <person name="Nouioui I."/>
            <person name="Goodfellow M."/>
        </authorList>
    </citation>
    <scope>NUCLEOTIDE SEQUENCE</scope>
    <source>
        <strain evidence="6">CSCA 57</strain>
    </source>
</reference>
<keyword evidence="1" id="KW-0808">Transferase</keyword>
<dbReference type="RefSeq" id="WP_212527398.1">
    <property type="nucleotide sequence ID" value="NZ_JAGSOG010000018.1"/>
</dbReference>
<dbReference type="SUPFAM" id="SSF52172">
    <property type="entry name" value="CheY-like"/>
    <property type="match status" value="1"/>
</dbReference>
<evidence type="ECO:0000256" key="2">
    <source>
        <dbReference type="ARBA" id="ARBA00022777"/>
    </source>
</evidence>
<gene>
    <name evidence="6" type="ORF">KDL01_06350</name>
</gene>
<dbReference type="Gene3D" id="3.30.450.40">
    <property type="match status" value="1"/>
</dbReference>
<feature type="domain" description="ANTAR" evidence="5">
    <location>
        <begin position="167"/>
        <end position="228"/>
    </location>
</feature>
<dbReference type="InterPro" id="IPR012074">
    <property type="entry name" value="GAF_ANTAR"/>
</dbReference>
<dbReference type="InterPro" id="IPR036388">
    <property type="entry name" value="WH-like_DNA-bd_sf"/>
</dbReference>
<dbReference type="SMART" id="SM01012">
    <property type="entry name" value="ANTAR"/>
    <property type="match status" value="1"/>
</dbReference>
<comment type="caution">
    <text evidence="6">The sequence shown here is derived from an EMBL/GenBank/DDBJ whole genome shotgun (WGS) entry which is preliminary data.</text>
</comment>
<keyword evidence="3" id="KW-0805">Transcription regulation</keyword>
<keyword evidence="7" id="KW-1185">Reference proteome</keyword>
<dbReference type="SUPFAM" id="SSF55781">
    <property type="entry name" value="GAF domain-like"/>
    <property type="match status" value="1"/>
</dbReference>
<dbReference type="Pfam" id="PF03861">
    <property type="entry name" value="ANTAR"/>
    <property type="match status" value="1"/>
</dbReference>
<evidence type="ECO:0000256" key="4">
    <source>
        <dbReference type="ARBA" id="ARBA00023163"/>
    </source>
</evidence>
<name>A0A941IMH8_9ACTN</name>
<dbReference type="InterPro" id="IPR003018">
    <property type="entry name" value="GAF"/>
</dbReference>
<dbReference type="InterPro" id="IPR011006">
    <property type="entry name" value="CheY-like_superfamily"/>
</dbReference>
<dbReference type="AlphaFoldDB" id="A0A941IMH8"/>
<dbReference type="Gene3D" id="1.10.10.10">
    <property type="entry name" value="Winged helix-like DNA-binding domain superfamily/Winged helix DNA-binding domain"/>
    <property type="match status" value="1"/>
</dbReference>